<gene>
    <name evidence="5" type="ORF">D3872_20770</name>
</gene>
<evidence type="ECO:0000256" key="2">
    <source>
        <dbReference type="SAM" id="Phobius"/>
    </source>
</evidence>
<feature type="transmembrane region" description="Helical" evidence="2">
    <location>
        <begin position="12"/>
        <end position="35"/>
    </location>
</feature>
<reference evidence="5 6" key="1">
    <citation type="submission" date="2018-09" db="EMBL/GenBank/DDBJ databases">
        <authorList>
            <person name="Zhu H."/>
        </authorList>
    </citation>
    <scope>NUCLEOTIDE SEQUENCE [LARGE SCALE GENOMIC DNA]</scope>
    <source>
        <strain evidence="5 6">K1S02-61</strain>
    </source>
</reference>
<dbReference type="InterPro" id="IPR021531">
    <property type="entry name" value="Tla3_N"/>
</dbReference>
<evidence type="ECO:0000256" key="1">
    <source>
        <dbReference type="SAM" id="MobiDB-lite"/>
    </source>
</evidence>
<dbReference type="RefSeq" id="WP_119812600.1">
    <property type="nucleotide sequence ID" value="NZ_QYUP01000152.1"/>
</dbReference>
<evidence type="ECO:0000259" key="3">
    <source>
        <dbReference type="Pfam" id="PF11394"/>
    </source>
</evidence>
<evidence type="ECO:0000259" key="4">
    <source>
        <dbReference type="Pfam" id="PF20995"/>
    </source>
</evidence>
<keyword evidence="2" id="KW-0812">Transmembrane</keyword>
<dbReference type="Pfam" id="PF11394">
    <property type="entry name" value="Tla3_N"/>
    <property type="match status" value="1"/>
</dbReference>
<dbReference type="EMBL" id="QYUP01000152">
    <property type="protein sequence ID" value="RJG11195.1"/>
    <property type="molecule type" value="Genomic_DNA"/>
</dbReference>
<dbReference type="InterPro" id="IPR048303">
    <property type="entry name" value="Tla3_C"/>
</dbReference>
<dbReference type="AlphaFoldDB" id="A0A418XFG5"/>
<feature type="domain" description="Type VI lipase adapter protein Tla3 N-terminal" evidence="3">
    <location>
        <begin position="111"/>
        <end position="268"/>
    </location>
</feature>
<protein>
    <submittedName>
        <fullName evidence="5">DUF2875 domain-containing protein</fullName>
    </submittedName>
</protein>
<feature type="region of interest" description="Disordered" evidence="1">
    <location>
        <begin position="569"/>
        <end position="599"/>
    </location>
</feature>
<keyword evidence="2" id="KW-1133">Transmembrane helix</keyword>
<name>A0A418XFG5_9BURK</name>
<comment type="caution">
    <text evidence="5">The sequence shown here is derived from an EMBL/GenBank/DDBJ whole genome shotgun (WGS) entry which is preliminary data.</text>
</comment>
<organism evidence="5 6">
    <name type="scientific">Massilia cavernae</name>
    <dbReference type="NCBI Taxonomy" id="2320864"/>
    <lineage>
        <taxon>Bacteria</taxon>
        <taxon>Pseudomonadati</taxon>
        <taxon>Pseudomonadota</taxon>
        <taxon>Betaproteobacteria</taxon>
        <taxon>Burkholderiales</taxon>
        <taxon>Oxalobacteraceae</taxon>
        <taxon>Telluria group</taxon>
        <taxon>Massilia</taxon>
    </lineage>
</organism>
<sequence length="599" mass="66669">MTTMTGAPRPQLRKYLCGGLVVLTILIPLWIMFAAQVIQPDSFILTEEQFMNDKWIWPVVRWGVLLPLAVVTLSLGARWTMASRSAQASEQKTASRMQGVAVASDQSRREYVLEVIGLGVTLDKYRQGKLWEALQAGSPHTTIREQDKEKYDWSAMDKAGTGGGRNEHTLQNGAQYTPMYYGVPVFNAEAPELKPERADTPDLPNPGLAGGADSSGMAWHLFVVGPRRFDEHPDRILEDIFAFFDAHPDVPYIVLNSEDSMGTRDDKRPEGTPELLKDGYYIPEMPDASALFVLARRERVDPVRPFVWDDPDNNFVQKIFRWMYCELEESVPHPDRKQITRTPAQVGADPTRNKGTAVQRMPLVSEWLEAAAAFAQRPDIRGTGFVGTLADLNPFAHRPPKEWTPTPWFPIPWNRDQLDTFDRLPTLGFIHRPTFVHFVDEHGKPLTRRDERQKALQAGWQAALQTLPEAQRADAPARVIAATGGNSDQMIALHGALDAHAASGGPEIDSGKSSQFIDTDKRLGNTGAATLFMQMAIGVMGSYRDGGISAAINLRDHNEASIVLVSPPSNEKRKKQLHPRGGDVFAHRGTPVIDPDNYK</sequence>
<dbReference type="OrthoDB" id="8837296at2"/>
<accession>A0A418XFG5</accession>
<keyword evidence="2" id="KW-0472">Membrane</keyword>
<feature type="domain" description="Type VI lipase adapter protein Tla3 C-terminal" evidence="4">
    <location>
        <begin position="427"/>
        <end position="567"/>
    </location>
</feature>
<dbReference type="Proteomes" id="UP000284006">
    <property type="component" value="Unassembled WGS sequence"/>
</dbReference>
<evidence type="ECO:0000313" key="6">
    <source>
        <dbReference type="Proteomes" id="UP000284006"/>
    </source>
</evidence>
<evidence type="ECO:0000313" key="5">
    <source>
        <dbReference type="EMBL" id="RJG11195.1"/>
    </source>
</evidence>
<proteinExistence type="predicted"/>
<keyword evidence="6" id="KW-1185">Reference proteome</keyword>
<dbReference type="Pfam" id="PF20995">
    <property type="entry name" value="Tla3_C"/>
    <property type="match status" value="1"/>
</dbReference>